<keyword evidence="5 8" id="KW-1133">Transmembrane helix</keyword>
<dbReference type="EMBL" id="CAFBOT010000125">
    <property type="protein sequence ID" value="CAB4992018.1"/>
    <property type="molecule type" value="Genomic_DNA"/>
</dbReference>
<proteinExistence type="predicted"/>
<dbReference type="InterPro" id="IPR050879">
    <property type="entry name" value="Acyltransferase_3"/>
</dbReference>
<organism evidence="10">
    <name type="scientific">freshwater metagenome</name>
    <dbReference type="NCBI Taxonomy" id="449393"/>
    <lineage>
        <taxon>unclassified sequences</taxon>
        <taxon>metagenomes</taxon>
        <taxon>ecological metagenomes</taxon>
    </lineage>
</organism>
<dbReference type="PANTHER" id="PTHR23028">
    <property type="entry name" value="ACETYLTRANSFERASE"/>
    <property type="match status" value="1"/>
</dbReference>
<evidence type="ECO:0000256" key="1">
    <source>
        <dbReference type="ARBA" id="ARBA00004651"/>
    </source>
</evidence>
<feature type="transmembrane region" description="Helical" evidence="8">
    <location>
        <begin position="358"/>
        <end position="382"/>
    </location>
</feature>
<gene>
    <name evidence="10" type="ORF">UFOPK4000_00755</name>
</gene>
<feature type="transmembrane region" description="Helical" evidence="8">
    <location>
        <begin position="219"/>
        <end position="241"/>
    </location>
</feature>
<feature type="transmembrane region" description="Helical" evidence="8">
    <location>
        <begin position="80"/>
        <end position="98"/>
    </location>
</feature>
<dbReference type="GO" id="GO:0009103">
    <property type="term" value="P:lipopolysaccharide biosynthetic process"/>
    <property type="evidence" value="ECO:0007669"/>
    <property type="project" value="TreeGrafter"/>
</dbReference>
<dbReference type="InterPro" id="IPR036514">
    <property type="entry name" value="SGNH_hydro_sf"/>
</dbReference>
<reference evidence="10" key="1">
    <citation type="submission" date="2020-05" db="EMBL/GenBank/DDBJ databases">
        <authorList>
            <person name="Chiriac C."/>
            <person name="Salcher M."/>
            <person name="Ghai R."/>
            <person name="Kavagutti S V."/>
        </authorList>
    </citation>
    <scope>NUCLEOTIDE SEQUENCE</scope>
</reference>
<keyword evidence="3" id="KW-0808">Transferase</keyword>
<name>A0A6J7NHH8_9ZZZZ</name>
<dbReference type="PANTHER" id="PTHR23028:SF53">
    <property type="entry name" value="ACYL_TRANSF_3 DOMAIN-CONTAINING PROTEIN"/>
    <property type="match status" value="1"/>
</dbReference>
<keyword evidence="6 8" id="KW-0472">Membrane</keyword>
<keyword evidence="7" id="KW-0012">Acyltransferase</keyword>
<evidence type="ECO:0000313" key="10">
    <source>
        <dbReference type="EMBL" id="CAB4992018.1"/>
    </source>
</evidence>
<comment type="subcellular location">
    <subcellularLocation>
        <location evidence="1">Cell membrane</location>
        <topology evidence="1">Multi-pass membrane protein</topology>
    </subcellularLocation>
</comment>
<evidence type="ECO:0000256" key="5">
    <source>
        <dbReference type="ARBA" id="ARBA00022989"/>
    </source>
</evidence>
<dbReference type="Gene3D" id="3.40.50.1110">
    <property type="entry name" value="SGNH hydrolase"/>
    <property type="match status" value="1"/>
</dbReference>
<dbReference type="SUPFAM" id="SSF52266">
    <property type="entry name" value="SGNH hydrolase"/>
    <property type="match status" value="1"/>
</dbReference>
<dbReference type="AlphaFoldDB" id="A0A6J7NHH8"/>
<feature type="domain" description="Acyltransferase 3" evidence="9">
    <location>
        <begin position="12"/>
        <end position="375"/>
    </location>
</feature>
<feature type="transmembrane region" description="Helical" evidence="8">
    <location>
        <begin position="257"/>
        <end position="274"/>
    </location>
</feature>
<dbReference type="GO" id="GO:0005886">
    <property type="term" value="C:plasma membrane"/>
    <property type="evidence" value="ECO:0007669"/>
    <property type="project" value="UniProtKB-SubCell"/>
</dbReference>
<accession>A0A6J7NHH8</accession>
<evidence type="ECO:0000256" key="2">
    <source>
        <dbReference type="ARBA" id="ARBA00022475"/>
    </source>
</evidence>
<evidence type="ECO:0000256" key="7">
    <source>
        <dbReference type="ARBA" id="ARBA00023315"/>
    </source>
</evidence>
<sequence length="629" mass="69690">MNRPQQSIAYLPGLDGLRAIAVLAVVIYHANKNWLSGGFLGVEVFFVISGYLITLLLLTESRQTGTISFGAFWTRRARRLLPALWTLLTLTTVYFSLFERAELGRLRGDVIAAFIYGFNWFKIWAQSSYFDGTALDPLRHLWSLAVEEQFYLVWPLLIAAVLRLAGKRTNKLGAIFLGISVLVAVYVATSYAPGVRGTVIETPEHYISLFGHAVARIDFLFLGTIGRSGGLFIGAALAFVYQPSMFNAAHPSSDRRFIDIIGFAGLAGVALLMWRFHDVVEVPGTGAIRGYDPLFQGGFFLVGLAAVATITAAVHPHTFIGKRLLGNPVFVYFGRRSYGLYLYHWPVFQIHRKVASNYLSVMEFVVLFAITLIITEVSYRFIEMPVRTGAFGEWVQTLRSPRNDADRERKRQVVAGLVVAAVIPVFAFGSLAFGTGEGKIAESIKENEDVVENLLGTTVPGQTSIPGTQTTTLDGQIIPILAIGDSVMLGAADILTERGITVDALKSRSFRQALEISNYVKSINRLGEFVIIHLGTNNYVDQETLDEIMVPLADVDLVLFLTAHVPSKPWQDPNNALVKSMPDKYGNVKVLDWYTYAEEHPEYLYGDKIHLNEEGQKVYADLIMQAVGK</sequence>
<protein>
    <submittedName>
        <fullName evidence="10">Unannotated protein</fullName>
    </submittedName>
</protein>
<feature type="transmembrane region" description="Helical" evidence="8">
    <location>
        <begin position="34"/>
        <end position="59"/>
    </location>
</feature>
<keyword evidence="4 8" id="KW-0812">Transmembrane</keyword>
<keyword evidence="2" id="KW-1003">Cell membrane</keyword>
<dbReference type="InterPro" id="IPR002656">
    <property type="entry name" value="Acyl_transf_3_dom"/>
</dbReference>
<feature type="transmembrane region" description="Helical" evidence="8">
    <location>
        <begin position="7"/>
        <end position="28"/>
    </location>
</feature>
<feature type="transmembrane region" description="Helical" evidence="8">
    <location>
        <begin position="413"/>
        <end position="433"/>
    </location>
</feature>
<feature type="transmembrane region" description="Helical" evidence="8">
    <location>
        <begin position="149"/>
        <end position="165"/>
    </location>
</feature>
<evidence type="ECO:0000256" key="4">
    <source>
        <dbReference type="ARBA" id="ARBA00022692"/>
    </source>
</evidence>
<feature type="transmembrane region" description="Helical" evidence="8">
    <location>
        <begin position="172"/>
        <end position="192"/>
    </location>
</feature>
<dbReference type="Pfam" id="PF01757">
    <property type="entry name" value="Acyl_transf_3"/>
    <property type="match status" value="1"/>
</dbReference>
<evidence type="ECO:0000256" key="6">
    <source>
        <dbReference type="ARBA" id="ARBA00023136"/>
    </source>
</evidence>
<evidence type="ECO:0000256" key="8">
    <source>
        <dbReference type="SAM" id="Phobius"/>
    </source>
</evidence>
<evidence type="ECO:0000259" key="9">
    <source>
        <dbReference type="Pfam" id="PF01757"/>
    </source>
</evidence>
<feature type="transmembrane region" description="Helical" evidence="8">
    <location>
        <begin position="294"/>
        <end position="314"/>
    </location>
</feature>
<evidence type="ECO:0000256" key="3">
    <source>
        <dbReference type="ARBA" id="ARBA00022679"/>
    </source>
</evidence>
<dbReference type="GO" id="GO:0016747">
    <property type="term" value="F:acyltransferase activity, transferring groups other than amino-acyl groups"/>
    <property type="evidence" value="ECO:0007669"/>
    <property type="project" value="InterPro"/>
</dbReference>